<dbReference type="AlphaFoldDB" id="A0AAV7QDV3"/>
<keyword evidence="3" id="KW-1185">Reference proteome</keyword>
<evidence type="ECO:0000256" key="1">
    <source>
        <dbReference type="SAM" id="MobiDB-lite"/>
    </source>
</evidence>
<sequence>MDPEGPSMEEALSLPDGAEANCCDPNNGRAHDITKIGLRHWLTIRWEISALRARTSVVIHQSVDKLI</sequence>
<name>A0AAV7QDV3_PLEWA</name>
<evidence type="ECO:0000313" key="3">
    <source>
        <dbReference type="Proteomes" id="UP001066276"/>
    </source>
</evidence>
<organism evidence="2 3">
    <name type="scientific">Pleurodeles waltl</name>
    <name type="common">Iberian ribbed newt</name>
    <dbReference type="NCBI Taxonomy" id="8319"/>
    <lineage>
        <taxon>Eukaryota</taxon>
        <taxon>Metazoa</taxon>
        <taxon>Chordata</taxon>
        <taxon>Craniata</taxon>
        <taxon>Vertebrata</taxon>
        <taxon>Euteleostomi</taxon>
        <taxon>Amphibia</taxon>
        <taxon>Batrachia</taxon>
        <taxon>Caudata</taxon>
        <taxon>Salamandroidea</taxon>
        <taxon>Salamandridae</taxon>
        <taxon>Pleurodelinae</taxon>
        <taxon>Pleurodeles</taxon>
    </lineage>
</organism>
<proteinExistence type="predicted"/>
<reference evidence="2" key="1">
    <citation type="journal article" date="2022" name="bioRxiv">
        <title>Sequencing and chromosome-scale assembly of the giantPleurodeles waltlgenome.</title>
        <authorList>
            <person name="Brown T."/>
            <person name="Elewa A."/>
            <person name="Iarovenko S."/>
            <person name="Subramanian E."/>
            <person name="Araus A.J."/>
            <person name="Petzold A."/>
            <person name="Susuki M."/>
            <person name="Suzuki K.-i.T."/>
            <person name="Hayashi T."/>
            <person name="Toyoda A."/>
            <person name="Oliveira C."/>
            <person name="Osipova E."/>
            <person name="Leigh N.D."/>
            <person name="Simon A."/>
            <person name="Yun M.H."/>
        </authorList>
    </citation>
    <scope>NUCLEOTIDE SEQUENCE</scope>
    <source>
        <strain evidence="2">20211129_DDA</strain>
        <tissue evidence="2">Liver</tissue>
    </source>
</reference>
<feature type="region of interest" description="Disordered" evidence="1">
    <location>
        <begin position="1"/>
        <end position="20"/>
    </location>
</feature>
<dbReference type="EMBL" id="JANPWB010000010">
    <property type="protein sequence ID" value="KAJ1137696.1"/>
    <property type="molecule type" value="Genomic_DNA"/>
</dbReference>
<comment type="caution">
    <text evidence="2">The sequence shown here is derived from an EMBL/GenBank/DDBJ whole genome shotgun (WGS) entry which is preliminary data.</text>
</comment>
<accession>A0AAV7QDV3</accession>
<evidence type="ECO:0000313" key="2">
    <source>
        <dbReference type="EMBL" id="KAJ1137696.1"/>
    </source>
</evidence>
<protein>
    <submittedName>
        <fullName evidence="2">Uncharacterized protein</fullName>
    </submittedName>
</protein>
<gene>
    <name evidence="2" type="ORF">NDU88_004094</name>
</gene>
<dbReference type="Proteomes" id="UP001066276">
    <property type="component" value="Chromosome 6"/>
</dbReference>